<protein>
    <submittedName>
        <fullName evidence="1">Uncharacterized protein</fullName>
    </submittedName>
</protein>
<proteinExistence type="predicted"/>
<evidence type="ECO:0000313" key="1">
    <source>
        <dbReference type="EMBL" id="XBT79710.1"/>
    </source>
</evidence>
<organism evidence="1">
    <name type="scientific">Micromonospora sp. HUAS YX12</name>
    <dbReference type="NCBI Taxonomy" id="3156396"/>
    <lineage>
        <taxon>Bacteria</taxon>
        <taxon>Bacillati</taxon>
        <taxon>Actinomycetota</taxon>
        <taxon>Actinomycetes</taxon>
        <taxon>Micromonosporales</taxon>
        <taxon>Micromonosporaceae</taxon>
        <taxon>Micromonospora</taxon>
    </lineage>
</organism>
<dbReference type="RefSeq" id="WP_349876190.1">
    <property type="nucleotide sequence ID" value="NZ_CP157974.1"/>
</dbReference>
<sequence length="103" mass="11792">MAKELSYEMQRTIAALEAFTEHIRWRVASGEGLIPRETEEQERARLAHNRRVREHNARVLAERERVAREKQAAANRREAAAVRKRLCDSCFCELPASGVCGNC</sequence>
<dbReference type="EMBL" id="CP157974">
    <property type="protein sequence ID" value="XBT79710.1"/>
    <property type="molecule type" value="Genomic_DNA"/>
</dbReference>
<reference evidence="1" key="1">
    <citation type="submission" date="2024-06" db="EMBL/GenBank/DDBJ databases">
        <title>Micromonospora sp. strain HUAS YX12 genome sequences.</title>
        <authorList>
            <person name="Mo P."/>
        </authorList>
    </citation>
    <scope>NUCLEOTIDE SEQUENCE</scope>
    <source>
        <strain evidence="1">HUAS YX12</strain>
    </source>
</reference>
<dbReference type="AlphaFoldDB" id="A0AAU7QV81"/>
<accession>A0AAU7QV81</accession>
<name>A0AAU7QV81_9ACTN</name>
<gene>
    <name evidence="1" type="ORF">ABIH81_18795</name>
</gene>